<dbReference type="RefSeq" id="WP_127029590.1">
    <property type="nucleotide sequence ID" value="NZ_RYFG02000117.1"/>
</dbReference>
<dbReference type="SUPFAM" id="SSF55874">
    <property type="entry name" value="ATPase domain of HSP90 chaperone/DNA topoisomerase II/histidine kinase"/>
    <property type="match status" value="1"/>
</dbReference>
<evidence type="ECO:0000256" key="5">
    <source>
        <dbReference type="ARBA" id="ARBA00022777"/>
    </source>
</evidence>
<organism evidence="9 10">
    <name type="scientific">Candidatus Methylobacter oryzae</name>
    <dbReference type="NCBI Taxonomy" id="2497749"/>
    <lineage>
        <taxon>Bacteria</taxon>
        <taxon>Pseudomonadati</taxon>
        <taxon>Pseudomonadota</taxon>
        <taxon>Gammaproteobacteria</taxon>
        <taxon>Methylococcales</taxon>
        <taxon>Methylococcaceae</taxon>
        <taxon>Methylobacter</taxon>
    </lineage>
</organism>
<proteinExistence type="predicted"/>
<protein>
    <recommendedName>
        <fullName evidence="2">histidine kinase</fullName>
        <ecNumber evidence="2">2.7.13.3</ecNumber>
    </recommendedName>
</protein>
<dbReference type="PROSITE" id="PS50109">
    <property type="entry name" value="HIS_KIN"/>
    <property type="match status" value="1"/>
</dbReference>
<evidence type="ECO:0000313" key="9">
    <source>
        <dbReference type="EMBL" id="TRW90707.1"/>
    </source>
</evidence>
<dbReference type="PROSITE" id="PS50112">
    <property type="entry name" value="PAS"/>
    <property type="match status" value="1"/>
</dbReference>
<evidence type="ECO:0000313" key="10">
    <source>
        <dbReference type="Proteomes" id="UP000733744"/>
    </source>
</evidence>
<evidence type="ECO:0000259" key="7">
    <source>
        <dbReference type="PROSITE" id="PS50112"/>
    </source>
</evidence>
<evidence type="ECO:0000256" key="4">
    <source>
        <dbReference type="ARBA" id="ARBA00022679"/>
    </source>
</evidence>
<dbReference type="PRINTS" id="PR00344">
    <property type="entry name" value="BCTRLSENSOR"/>
</dbReference>
<dbReference type="CDD" id="cd00130">
    <property type="entry name" value="PAS"/>
    <property type="match status" value="1"/>
</dbReference>
<dbReference type="NCBIfam" id="TIGR00229">
    <property type="entry name" value="sensory_box"/>
    <property type="match status" value="1"/>
</dbReference>
<dbReference type="SUPFAM" id="SSF55785">
    <property type="entry name" value="PYP-like sensor domain (PAS domain)"/>
    <property type="match status" value="1"/>
</dbReference>
<dbReference type="InterPro" id="IPR000014">
    <property type="entry name" value="PAS"/>
</dbReference>
<keyword evidence="3" id="KW-0597">Phosphoprotein</keyword>
<accession>A0ABY3C617</accession>
<keyword evidence="10" id="KW-1185">Reference proteome</keyword>
<sequence length="541" mass="61993">MKKTSLRFLQTHTNMASVIGELAPDLFGDGHVFKNDEMLYSLFVETVEQVPIAISITDKKAKILYVNQEFCNVTGYRTEDILGENESILSDKCTPREVYRDLWRTISSKKIWRGTLCNRHKSGERYLSDLTIAPMLNSSGMITHYIGMHRDITKPYESEKKVINQKLLIESVINSSPIAMVVLDDRDRVILDNHNYKALVSDLDKGEPATYFLQLLRDEMGDLWSQLRSKQQGFNNREFKIESKGSHKTRWFSCAGNWVIENEVNADAFFENTSKQYLILTLTDITRQRRQMEELHIQTLKTVMAEDERVRGIRETLLGAMHQIQMPMNQIRAAEQILRHKKDDQHAGLLQILQQIQQSGEEAVTTMQKCIPEILQTAVIPVNINQILHEVLLLSNQRICSNDIEVHWQPLSKLPAMLGSENRLRILFKQLIDNAIEAIRESHGAEQRIKIATDTDADLIYVSIEDSGTGIPVEKRAKVFEPFYTTRAMGGHQAGMGLVMAKEIVNQHHGFIEIDPDYNQGCRFKISFPLHRQLFKGVGND</sequence>
<dbReference type="InterPro" id="IPR014285">
    <property type="entry name" value="N_fixation_neg-reg_NifL"/>
</dbReference>
<dbReference type="InterPro" id="IPR052162">
    <property type="entry name" value="Sensor_kinase/Photoreceptor"/>
</dbReference>
<dbReference type="InterPro" id="IPR013767">
    <property type="entry name" value="PAS_fold"/>
</dbReference>
<evidence type="ECO:0000259" key="6">
    <source>
        <dbReference type="PROSITE" id="PS50109"/>
    </source>
</evidence>
<dbReference type="InterPro" id="IPR004358">
    <property type="entry name" value="Sig_transdc_His_kin-like_C"/>
</dbReference>
<dbReference type="Pfam" id="PF00989">
    <property type="entry name" value="PAS"/>
    <property type="match status" value="1"/>
</dbReference>
<dbReference type="InterPro" id="IPR005467">
    <property type="entry name" value="His_kinase_dom"/>
</dbReference>
<dbReference type="PANTHER" id="PTHR43304:SF1">
    <property type="entry name" value="PAC DOMAIN-CONTAINING PROTEIN"/>
    <property type="match status" value="1"/>
</dbReference>
<feature type="domain" description="PAS" evidence="7">
    <location>
        <begin position="39"/>
        <end position="85"/>
    </location>
</feature>
<dbReference type="Proteomes" id="UP000733744">
    <property type="component" value="Unassembled WGS sequence"/>
</dbReference>
<dbReference type="PANTHER" id="PTHR43304">
    <property type="entry name" value="PHYTOCHROME-LIKE PROTEIN CPH1"/>
    <property type="match status" value="1"/>
</dbReference>
<dbReference type="CDD" id="cd00075">
    <property type="entry name" value="HATPase"/>
    <property type="match status" value="1"/>
</dbReference>
<dbReference type="SMART" id="SM00387">
    <property type="entry name" value="HATPase_c"/>
    <property type="match status" value="1"/>
</dbReference>
<gene>
    <name evidence="9" type="primary">nifL</name>
    <name evidence="9" type="ORF">EKO24_019025</name>
</gene>
<reference evidence="9 10" key="1">
    <citation type="journal article" date="2019" name="Antonie Van Leeuwenhoek">
        <title>Description of 'Ca. Methylobacter oryzae' KRF1, a novel species from the environmentally important Methylobacter clade 2.</title>
        <authorList>
            <person name="Khatri K."/>
            <person name="Mohite J.A."/>
            <person name="Pandit P.S."/>
            <person name="Bahulikar R."/>
            <person name="Rahalkar M.C."/>
        </authorList>
    </citation>
    <scope>NUCLEOTIDE SEQUENCE [LARGE SCALE GENOMIC DNA]</scope>
    <source>
        <strain evidence="9 10">KRF1</strain>
    </source>
</reference>
<dbReference type="EMBL" id="RYFG02000117">
    <property type="protein sequence ID" value="TRW90707.1"/>
    <property type="molecule type" value="Genomic_DNA"/>
</dbReference>
<evidence type="ECO:0000256" key="1">
    <source>
        <dbReference type="ARBA" id="ARBA00000085"/>
    </source>
</evidence>
<feature type="domain" description="PAC" evidence="8">
    <location>
        <begin position="110"/>
        <end position="164"/>
    </location>
</feature>
<feature type="domain" description="Histidine kinase" evidence="6">
    <location>
        <begin position="319"/>
        <end position="532"/>
    </location>
</feature>
<evidence type="ECO:0000256" key="3">
    <source>
        <dbReference type="ARBA" id="ARBA00022553"/>
    </source>
</evidence>
<dbReference type="Gene3D" id="3.30.450.20">
    <property type="entry name" value="PAS domain"/>
    <property type="match status" value="2"/>
</dbReference>
<dbReference type="PROSITE" id="PS50113">
    <property type="entry name" value="PAC"/>
    <property type="match status" value="1"/>
</dbReference>
<dbReference type="EC" id="2.7.13.3" evidence="2"/>
<evidence type="ECO:0000259" key="8">
    <source>
        <dbReference type="PROSITE" id="PS50113"/>
    </source>
</evidence>
<evidence type="ECO:0000256" key="2">
    <source>
        <dbReference type="ARBA" id="ARBA00012438"/>
    </source>
</evidence>
<keyword evidence="4" id="KW-0808">Transferase</keyword>
<dbReference type="Gene3D" id="3.30.565.10">
    <property type="entry name" value="Histidine kinase-like ATPase, C-terminal domain"/>
    <property type="match status" value="1"/>
</dbReference>
<comment type="catalytic activity">
    <reaction evidence="1">
        <text>ATP + protein L-histidine = ADP + protein N-phospho-L-histidine.</text>
        <dbReference type="EC" id="2.7.13.3"/>
    </reaction>
</comment>
<dbReference type="SMART" id="SM00086">
    <property type="entry name" value="PAC"/>
    <property type="match status" value="1"/>
</dbReference>
<comment type="caution">
    <text evidence="9">The sequence shown here is derived from an EMBL/GenBank/DDBJ whole genome shotgun (WGS) entry which is preliminary data.</text>
</comment>
<dbReference type="NCBIfam" id="TIGR02938">
    <property type="entry name" value="nifL_nitrog"/>
    <property type="match status" value="1"/>
</dbReference>
<name>A0ABY3C617_9GAMM</name>
<dbReference type="InterPro" id="IPR000700">
    <property type="entry name" value="PAS-assoc_C"/>
</dbReference>
<dbReference type="SMART" id="SM00091">
    <property type="entry name" value="PAS"/>
    <property type="match status" value="2"/>
</dbReference>
<dbReference type="InterPro" id="IPR035965">
    <property type="entry name" value="PAS-like_dom_sf"/>
</dbReference>
<dbReference type="Pfam" id="PF02518">
    <property type="entry name" value="HATPase_c"/>
    <property type="match status" value="1"/>
</dbReference>
<dbReference type="InterPro" id="IPR036890">
    <property type="entry name" value="HATPase_C_sf"/>
</dbReference>
<dbReference type="InterPro" id="IPR001610">
    <property type="entry name" value="PAC"/>
</dbReference>
<dbReference type="InterPro" id="IPR003594">
    <property type="entry name" value="HATPase_dom"/>
</dbReference>
<keyword evidence="5" id="KW-0418">Kinase</keyword>